<dbReference type="InterPro" id="IPR006311">
    <property type="entry name" value="TAT_signal"/>
</dbReference>
<keyword evidence="2" id="KW-0732">Signal</keyword>
<evidence type="ECO:0000313" key="4">
    <source>
        <dbReference type="Proteomes" id="UP000517916"/>
    </source>
</evidence>
<feature type="region of interest" description="Disordered" evidence="1">
    <location>
        <begin position="88"/>
        <end position="112"/>
    </location>
</feature>
<keyword evidence="4" id="KW-1185">Reference proteome</keyword>
<organism evidence="3 4">
    <name type="scientific">Kutzneria viridogrisea</name>
    <dbReference type="NCBI Taxonomy" id="47990"/>
    <lineage>
        <taxon>Bacteria</taxon>
        <taxon>Bacillati</taxon>
        <taxon>Actinomycetota</taxon>
        <taxon>Actinomycetes</taxon>
        <taxon>Pseudonocardiales</taxon>
        <taxon>Pseudonocardiaceae</taxon>
        <taxon>Kutzneria</taxon>
    </lineage>
</organism>
<comment type="caution">
    <text evidence="3">The sequence shown here is derived from an EMBL/GenBank/DDBJ whole genome shotgun (WGS) entry which is preliminary data.</text>
</comment>
<evidence type="ECO:0000256" key="1">
    <source>
        <dbReference type="SAM" id="MobiDB-lite"/>
    </source>
</evidence>
<dbReference type="RefSeq" id="WP_042221139.1">
    <property type="nucleotide sequence ID" value="NZ_BAAABQ010000059.1"/>
</dbReference>
<dbReference type="PROSITE" id="PS51318">
    <property type="entry name" value="TAT"/>
    <property type="match status" value="1"/>
</dbReference>
<dbReference type="Proteomes" id="UP000517916">
    <property type="component" value="Unassembled WGS sequence"/>
</dbReference>
<gene>
    <name evidence="3" type="ORF">BC739_002945</name>
</gene>
<protein>
    <submittedName>
        <fullName evidence="3">Uncharacterized protein</fullName>
    </submittedName>
</protein>
<evidence type="ECO:0000256" key="2">
    <source>
        <dbReference type="SAM" id="SignalP"/>
    </source>
</evidence>
<feature type="compositionally biased region" description="Low complexity" evidence="1">
    <location>
        <begin position="93"/>
        <end position="109"/>
    </location>
</feature>
<dbReference type="EMBL" id="JACJID010000002">
    <property type="protein sequence ID" value="MBA8925746.1"/>
    <property type="molecule type" value="Genomic_DNA"/>
</dbReference>
<feature type="chain" id="PRO_5046656882" evidence="2">
    <location>
        <begin position="29"/>
        <end position="162"/>
    </location>
</feature>
<accession>A0ABR6BGD0</accession>
<proteinExistence type="predicted"/>
<reference evidence="3 4" key="1">
    <citation type="submission" date="2020-08" db="EMBL/GenBank/DDBJ databases">
        <title>Genomic Encyclopedia of Archaeal and Bacterial Type Strains, Phase II (KMG-II): from individual species to whole genera.</title>
        <authorList>
            <person name="Goeker M."/>
        </authorList>
    </citation>
    <scope>NUCLEOTIDE SEQUENCE [LARGE SCALE GENOMIC DNA]</scope>
    <source>
        <strain evidence="3 4">DSM 43850</strain>
    </source>
</reference>
<sequence>MTPVPPPVSRRGLLRLGLLAAAALPLAAACTGQPAAPPAPDPLADLARAAETDAATAREVAARFPGVAAQAGLVATNRSAQATALRKEIDRVAPPTSSTPAPTANSAPTVPGDQESAVAALVSALTAAQKQAAEAALTVPSYRAGLVGSVAAGCASLKEVLA</sequence>
<name>A0ABR6BGD0_9PSEU</name>
<feature type="signal peptide" evidence="2">
    <location>
        <begin position="1"/>
        <end position="28"/>
    </location>
</feature>
<evidence type="ECO:0000313" key="3">
    <source>
        <dbReference type="EMBL" id="MBA8925746.1"/>
    </source>
</evidence>